<dbReference type="EMBL" id="VZIZ01000007">
    <property type="protein sequence ID" value="KAF0569652.1"/>
    <property type="molecule type" value="Genomic_DNA"/>
</dbReference>
<dbReference type="AlphaFoldDB" id="A0A6N7C2T5"/>
<dbReference type="Proteomes" id="UP000471465">
    <property type="component" value="Unassembled WGS sequence"/>
</dbReference>
<proteinExistence type="predicted"/>
<sequence length="39" mass="4593">MNDSQLTLWSNLLAKILVKTDFKLRNTDYLPRKCVVKIN</sequence>
<evidence type="ECO:0000313" key="2">
    <source>
        <dbReference type="Proteomes" id="UP000471465"/>
    </source>
</evidence>
<comment type="caution">
    <text evidence="1">The sequence shown here is derived from an EMBL/GenBank/DDBJ whole genome shotgun (WGS) entry which is preliminary data.</text>
</comment>
<accession>A0A6N7C2T5</accession>
<protein>
    <submittedName>
        <fullName evidence="1">Uncharacterized protein</fullName>
    </submittedName>
</protein>
<organism evidence="1 2">
    <name type="scientific">Psychrobacter nivimaris</name>
    <dbReference type="NCBI Taxonomy" id="281738"/>
    <lineage>
        <taxon>Bacteria</taxon>
        <taxon>Pseudomonadati</taxon>
        <taxon>Pseudomonadota</taxon>
        <taxon>Gammaproteobacteria</taxon>
        <taxon>Moraxellales</taxon>
        <taxon>Moraxellaceae</taxon>
        <taxon>Psychrobacter</taxon>
    </lineage>
</organism>
<reference evidence="1 2" key="1">
    <citation type="submission" date="2019-09" db="EMBL/GenBank/DDBJ databases">
        <title>Draft genome sequence of Psychrobacter nivimaris LAMA 639, in search for biotechnological relevant genes.</title>
        <authorList>
            <person name="Lima A.O.S."/>
            <person name="Staloch B.E.K."/>
            <person name="Freitas R.C."/>
            <person name="Niero H."/>
            <person name="Silva M.A.C."/>
        </authorList>
    </citation>
    <scope>NUCLEOTIDE SEQUENCE [LARGE SCALE GENOMIC DNA]</scope>
    <source>
        <strain evidence="1 2">LAMA 639</strain>
    </source>
</reference>
<keyword evidence="2" id="KW-1185">Reference proteome</keyword>
<name>A0A6N7C2T5_9GAMM</name>
<evidence type="ECO:0000313" key="1">
    <source>
        <dbReference type="EMBL" id="KAF0569652.1"/>
    </source>
</evidence>
<gene>
    <name evidence="1" type="ORF">FQV37_2679</name>
</gene>